<accession>A0AC34FU27</accession>
<sequence>MSSCLFCNSEYHHTPKCEEYETMEERTEIAKTKNFCLSCFAKSASPHSVGKECKNDETCGGWYSTEHHTLFCPKRFKESWDYGRHRSFKNLLVVVHSLRLQGSNETVVYAAINAKVIICKARIVQLRNIKIPSKDLTKVVTIYTKELIIQNIKSDITFTEMIKLAPNIEVFEILDASLKIDEKTWIDDLLKYKKGKNFRQLSLCLHGIEFNLEMLKKFIMTKSVNDVKIKIKYESTELRQNLNEFINKNSKHLTEQFRPVNEPNVILGFDSINDYRSFKFNIQNEDKKDTVAAIKNIKIMPLRSAKKRCFRYSEM</sequence>
<reference evidence="2" key="1">
    <citation type="submission" date="2022-11" db="UniProtKB">
        <authorList>
            <consortium name="WormBaseParasite"/>
        </authorList>
    </citation>
    <scope>IDENTIFICATION</scope>
</reference>
<organism evidence="1 2">
    <name type="scientific">Panagrolaimus sp. ES5</name>
    <dbReference type="NCBI Taxonomy" id="591445"/>
    <lineage>
        <taxon>Eukaryota</taxon>
        <taxon>Metazoa</taxon>
        <taxon>Ecdysozoa</taxon>
        <taxon>Nematoda</taxon>
        <taxon>Chromadorea</taxon>
        <taxon>Rhabditida</taxon>
        <taxon>Tylenchina</taxon>
        <taxon>Panagrolaimomorpha</taxon>
        <taxon>Panagrolaimoidea</taxon>
        <taxon>Panagrolaimidae</taxon>
        <taxon>Panagrolaimus</taxon>
    </lineage>
</organism>
<proteinExistence type="predicted"/>
<evidence type="ECO:0000313" key="2">
    <source>
        <dbReference type="WBParaSite" id="ES5_v2.g20896.t1"/>
    </source>
</evidence>
<protein>
    <submittedName>
        <fullName evidence="2">DUF38 domain-containing protein</fullName>
    </submittedName>
</protein>
<name>A0AC34FU27_9BILA</name>
<evidence type="ECO:0000313" key="1">
    <source>
        <dbReference type="Proteomes" id="UP000887579"/>
    </source>
</evidence>
<dbReference type="WBParaSite" id="ES5_v2.g20896.t1">
    <property type="protein sequence ID" value="ES5_v2.g20896.t1"/>
    <property type="gene ID" value="ES5_v2.g20896"/>
</dbReference>
<dbReference type="Proteomes" id="UP000887579">
    <property type="component" value="Unplaced"/>
</dbReference>